<organism evidence="12 13">
    <name type="scientific">Metabacillus fastidiosus</name>
    <dbReference type="NCBI Taxonomy" id="1458"/>
    <lineage>
        <taxon>Bacteria</taxon>
        <taxon>Bacillati</taxon>
        <taxon>Bacillota</taxon>
        <taxon>Bacilli</taxon>
        <taxon>Bacillales</taxon>
        <taxon>Bacillaceae</taxon>
        <taxon>Metabacillus</taxon>
    </lineage>
</organism>
<dbReference type="RefSeq" id="WP_066225297.1">
    <property type="nucleotide sequence ID" value="NZ_JARTFQ010000007.1"/>
</dbReference>
<feature type="binding site" evidence="8">
    <location>
        <position position="62"/>
    </location>
    <ligand>
        <name>shikimate</name>
        <dbReference type="ChEBI" id="CHEBI:36208"/>
    </ligand>
</feature>
<dbReference type="Gene3D" id="3.40.50.720">
    <property type="entry name" value="NAD(P)-binding Rossmann-like Domain"/>
    <property type="match status" value="1"/>
</dbReference>
<comment type="pathway">
    <text evidence="1 8">Metabolic intermediate biosynthesis; chorismate biosynthesis; chorismate from D-erythrose 4-phosphate and phosphoenolpyruvate: step 4/7.</text>
</comment>
<comment type="similarity">
    <text evidence="8">Belongs to the shikimate dehydrogenase family.</text>
</comment>
<accession>A0ABU6NVE8</accession>
<dbReference type="CDD" id="cd01065">
    <property type="entry name" value="NAD_bind_Shikimate_DH"/>
    <property type="match status" value="1"/>
</dbReference>
<feature type="binding site" evidence="8">
    <location>
        <begin position="15"/>
        <end position="17"/>
    </location>
    <ligand>
        <name>shikimate</name>
        <dbReference type="ChEBI" id="CHEBI:36208"/>
    </ligand>
</feature>
<dbReference type="Pfam" id="PF18317">
    <property type="entry name" value="SDH_C"/>
    <property type="match status" value="1"/>
</dbReference>
<feature type="domain" description="SDH C-terminal" evidence="11">
    <location>
        <begin position="242"/>
        <end position="269"/>
    </location>
</feature>
<dbReference type="HAMAP" id="MF_00222">
    <property type="entry name" value="Shikimate_DH_AroE"/>
    <property type="match status" value="1"/>
</dbReference>
<evidence type="ECO:0000256" key="4">
    <source>
        <dbReference type="ARBA" id="ARBA00022857"/>
    </source>
</evidence>
<dbReference type="InterPro" id="IPR036291">
    <property type="entry name" value="NAD(P)-bd_dom_sf"/>
</dbReference>
<feature type="domain" description="Quinate/shikimate 5-dehydrogenase/glutamyl-tRNA reductase" evidence="9">
    <location>
        <begin position="113"/>
        <end position="204"/>
    </location>
</feature>
<evidence type="ECO:0000256" key="3">
    <source>
        <dbReference type="ARBA" id="ARBA00022605"/>
    </source>
</evidence>
<dbReference type="InterPro" id="IPR041121">
    <property type="entry name" value="SDH_C"/>
</dbReference>
<evidence type="ECO:0000256" key="8">
    <source>
        <dbReference type="HAMAP-Rule" id="MF_00222"/>
    </source>
</evidence>
<evidence type="ECO:0000259" key="11">
    <source>
        <dbReference type="Pfam" id="PF18317"/>
    </source>
</evidence>
<dbReference type="NCBIfam" id="TIGR00507">
    <property type="entry name" value="aroE"/>
    <property type="match status" value="1"/>
</dbReference>
<keyword evidence="5 8" id="KW-0560">Oxidoreductase</keyword>
<evidence type="ECO:0000256" key="5">
    <source>
        <dbReference type="ARBA" id="ARBA00023002"/>
    </source>
</evidence>
<sequence>MENLYGVIGCPIAHSMSPAIHNDAFKNLKIDAHYGAFHVEPENLKAAIEGIKALGIKGFNVTIPHKIDIIPFLDEVHKTAEIIGAVNTVVNDNGKLIGYNTDGNGYVESLKSNLTKSLTANRFLIIGAGGAARAIYYTLASEGCTQIDLCNRTVEKAEKLVNDCPFEHESRFITIRQAEQELEEYDVIINTTASGLHPNVNEQPISLKMAKEGSIISDIIYNPIETALLKEAKERGLIVHNGVGMFVYQAALAFKLWTGEEPDIKRMESIVYEKLGGNIC</sequence>
<keyword evidence="6 8" id="KW-0057">Aromatic amino acid biosynthesis</keyword>
<dbReference type="EC" id="1.1.1.25" evidence="2 8"/>
<dbReference type="PANTHER" id="PTHR21089:SF1">
    <property type="entry name" value="BIFUNCTIONAL 3-DEHYDROQUINATE DEHYDRATASE_SHIKIMATE DEHYDROGENASE, CHLOROPLASTIC"/>
    <property type="match status" value="1"/>
</dbReference>
<feature type="binding site" evidence="8">
    <location>
        <position position="242"/>
    </location>
    <ligand>
        <name>NADP(+)</name>
        <dbReference type="ChEBI" id="CHEBI:58349"/>
    </ligand>
</feature>
<dbReference type="Pfam" id="PF08501">
    <property type="entry name" value="Shikimate_dh_N"/>
    <property type="match status" value="1"/>
</dbReference>
<keyword evidence="13" id="KW-1185">Reference proteome</keyword>
<evidence type="ECO:0000259" key="10">
    <source>
        <dbReference type="Pfam" id="PF08501"/>
    </source>
</evidence>
<dbReference type="Proteomes" id="UP001342826">
    <property type="component" value="Unassembled WGS sequence"/>
</dbReference>
<dbReference type="EMBL" id="JARTFS010000005">
    <property type="protein sequence ID" value="MED4401011.1"/>
    <property type="molecule type" value="Genomic_DNA"/>
</dbReference>
<feature type="domain" description="Shikimate dehydrogenase substrate binding N-terminal" evidence="10">
    <location>
        <begin position="7"/>
        <end position="89"/>
    </location>
</feature>
<comment type="subunit">
    <text evidence="8">Homodimer.</text>
</comment>
<feature type="binding site" evidence="8">
    <location>
        <begin position="127"/>
        <end position="131"/>
    </location>
    <ligand>
        <name>NADP(+)</name>
        <dbReference type="ChEBI" id="CHEBI:58349"/>
    </ligand>
</feature>
<feature type="binding site" evidence="8">
    <location>
        <position position="221"/>
    </location>
    <ligand>
        <name>shikimate</name>
        <dbReference type="ChEBI" id="CHEBI:36208"/>
    </ligand>
</feature>
<dbReference type="Pfam" id="PF01488">
    <property type="entry name" value="Shikimate_DH"/>
    <property type="match status" value="1"/>
</dbReference>
<evidence type="ECO:0000256" key="6">
    <source>
        <dbReference type="ARBA" id="ARBA00023141"/>
    </source>
</evidence>
<evidence type="ECO:0000256" key="1">
    <source>
        <dbReference type="ARBA" id="ARBA00004871"/>
    </source>
</evidence>
<proteinExistence type="inferred from homology"/>
<feature type="binding site" evidence="8">
    <location>
        <begin position="151"/>
        <end position="156"/>
    </location>
    <ligand>
        <name>NADP(+)</name>
        <dbReference type="ChEBI" id="CHEBI:58349"/>
    </ligand>
</feature>
<keyword evidence="3 8" id="KW-0028">Amino-acid biosynthesis</keyword>
<feature type="binding site" evidence="8">
    <location>
        <position position="249"/>
    </location>
    <ligand>
        <name>shikimate</name>
        <dbReference type="ChEBI" id="CHEBI:36208"/>
    </ligand>
</feature>
<protein>
    <recommendedName>
        <fullName evidence="2 8">Shikimate dehydrogenase (NADP(+))</fullName>
        <shortName evidence="8">SDH</shortName>
        <ecNumber evidence="2 8">1.1.1.25</ecNumber>
    </recommendedName>
</protein>
<dbReference type="GO" id="GO:0004764">
    <property type="term" value="F:shikimate 3-dehydrogenase (NADP+) activity"/>
    <property type="evidence" value="ECO:0007669"/>
    <property type="project" value="UniProtKB-EC"/>
</dbReference>
<name>A0ABU6NVE8_9BACI</name>
<comment type="caution">
    <text evidence="12">The sequence shown here is derived from an EMBL/GenBank/DDBJ whole genome shotgun (WGS) entry which is preliminary data.</text>
</comment>
<feature type="active site" description="Proton acceptor" evidence="8">
    <location>
        <position position="66"/>
    </location>
</feature>
<feature type="binding site" evidence="8">
    <location>
        <position position="102"/>
    </location>
    <ligand>
        <name>shikimate</name>
        <dbReference type="ChEBI" id="CHEBI:36208"/>
    </ligand>
</feature>
<gene>
    <name evidence="8 12" type="primary">aroE</name>
    <name evidence="12" type="ORF">P9271_06650</name>
</gene>
<dbReference type="InterPro" id="IPR046346">
    <property type="entry name" value="Aminoacid_DH-like_N_sf"/>
</dbReference>
<feature type="binding site" evidence="8">
    <location>
        <position position="87"/>
    </location>
    <ligand>
        <name>shikimate</name>
        <dbReference type="ChEBI" id="CHEBI:36208"/>
    </ligand>
</feature>
<feature type="binding site" evidence="8">
    <location>
        <position position="219"/>
    </location>
    <ligand>
        <name>NADP(+)</name>
        <dbReference type="ChEBI" id="CHEBI:58349"/>
    </ligand>
</feature>
<dbReference type="SUPFAM" id="SSF51735">
    <property type="entry name" value="NAD(P)-binding Rossmann-fold domains"/>
    <property type="match status" value="1"/>
</dbReference>
<keyword evidence="4 8" id="KW-0521">NADP</keyword>
<dbReference type="NCBIfam" id="NF001319">
    <property type="entry name" value="PRK00258.3-3"/>
    <property type="match status" value="1"/>
</dbReference>
<dbReference type="Gene3D" id="3.40.50.10860">
    <property type="entry name" value="Leucine Dehydrogenase, chain A, domain 1"/>
    <property type="match status" value="1"/>
</dbReference>
<dbReference type="InterPro" id="IPR022893">
    <property type="entry name" value="Shikimate_DH_fam"/>
</dbReference>
<dbReference type="InterPro" id="IPR011342">
    <property type="entry name" value="Shikimate_DH"/>
</dbReference>
<comment type="function">
    <text evidence="8">Involved in the biosynthesis of the chorismate, which leads to the biosynthesis of aromatic amino acids. Catalyzes the reversible NADPH linked reduction of 3-dehydroshikimate (DHSA) to yield shikimate (SA).</text>
</comment>
<evidence type="ECO:0000259" key="9">
    <source>
        <dbReference type="Pfam" id="PF01488"/>
    </source>
</evidence>
<dbReference type="GeneID" id="301139590"/>
<evidence type="ECO:0000313" key="12">
    <source>
        <dbReference type="EMBL" id="MED4401011.1"/>
    </source>
</evidence>
<dbReference type="InterPro" id="IPR006151">
    <property type="entry name" value="Shikm_DH/Glu-tRNA_Rdtase"/>
</dbReference>
<evidence type="ECO:0000256" key="7">
    <source>
        <dbReference type="ARBA" id="ARBA00049442"/>
    </source>
</evidence>
<evidence type="ECO:0000313" key="13">
    <source>
        <dbReference type="Proteomes" id="UP001342826"/>
    </source>
</evidence>
<reference evidence="12 13" key="1">
    <citation type="submission" date="2023-03" db="EMBL/GenBank/DDBJ databases">
        <title>Bacillus Genome Sequencing.</title>
        <authorList>
            <person name="Dunlap C."/>
        </authorList>
    </citation>
    <scope>NUCLEOTIDE SEQUENCE [LARGE SCALE GENOMIC DNA]</scope>
    <source>
        <strain evidence="12 13">NRS-1717</strain>
    </source>
</reference>
<dbReference type="InterPro" id="IPR013708">
    <property type="entry name" value="Shikimate_DH-bd_N"/>
</dbReference>
<comment type="catalytic activity">
    <reaction evidence="7 8">
        <text>shikimate + NADP(+) = 3-dehydroshikimate + NADPH + H(+)</text>
        <dbReference type="Rhea" id="RHEA:17737"/>
        <dbReference type="ChEBI" id="CHEBI:15378"/>
        <dbReference type="ChEBI" id="CHEBI:16630"/>
        <dbReference type="ChEBI" id="CHEBI:36208"/>
        <dbReference type="ChEBI" id="CHEBI:57783"/>
        <dbReference type="ChEBI" id="CHEBI:58349"/>
        <dbReference type="EC" id="1.1.1.25"/>
    </reaction>
</comment>
<comment type="caution">
    <text evidence="8">Lacks conserved residue(s) required for the propagation of feature annotation.</text>
</comment>
<dbReference type="SUPFAM" id="SSF53223">
    <property type="entry name" value="Aminoacid dehydrogenase-like, N-terminal domain"/>
    <property type="match status" value="1"/>
</dbReference>
<evidence type="ECO:0000256" key="2">
    <source>
        <dbReference type="ARBA" id="ARBA00012962"/>
    </source>
</evidence>
<dbReference type="PANTHER" id="PTHR21089">
    <property type="entry name" value="SHIKIMATE DEHYDROGENASE"/>
    <property type="match status" value="1"/>
</dbReference>